<gene>
    <name evidence="1" type="ORF">NECAME_01813</name>
</gene>
<proteinExistence type="predicted"/>
<dbReference type="Proteomes" id="UP000053676">
    <property type="component" value="Unassembled WGS sequence"/>
</dbReference>
<dbReference type="KEGG" id="nai:NECAME_01813"/>
<evidence type="ECO:0000313" key="1">
    <source>
        <dbReference type="EMBL" id="ETN83506.1"/>
    </source>
</evidence>
<organism evidence="1 2">
    <name type="scientific">Necator americanus</name>
    <name type="common">Human hookworm</name>
    <dbReference type="NCBI Taxonomy" id="51031"/>
    <lineage>
        <taxon>Eukaryota</taxon>
        <taxon>Metazoa</taxon>
        <taxon>Ecdysozoa</taxon>
        <taxon>Nematoda</taxon>
        <taxon>Chromadorea</taxon>
        <taxon>Rhabditida</taxon>
        <taxon>Rhabditina</taxon>
        <taxon>Rhabditomorpha</taxon>
        <taxon>Strongyloidea</taxon>
        <taxon>Ancylostomatidae</taxon>
        <taxon>Bunostominae</taxon>
        <taxon>Necator</taxon>
    </lineage>
</organism>
<accession>W2TQV7</accession>
<reference evidence="2" key="1">
    <citation type="journal article" date="2014" name="Nat. Genet.">
        <title>Genome of the human hookworm Necator americanus.</title>
        <authorList>
            <person name="Tang Y.T."/>
            <person name="Gao X."/>
            <person name="Rosa B.A."/>
            <person name="Abubucker S."/>
            <person name="Hallsworth-Pepin K."/>
            <person name="Martin J."/>
            <person name="Tyagi R."/>
            <person name="Heizer E."/>
            <person name="Zhang X."/>
            <person name="Bhonagiri-Palsikar V."/>
            <person name="Minx P."/>
            <person name="Warren W.C."/>
            <person name="Wang Q."/>
            <person name="Zhan B."/>
            <person name="Hotez P.J."/>
            <person name="Sternberg P.W."/>
            <person name="Dougall A."/>
            <person name="Gaze S.T."/>
            <person name="Mulvenna J."/>
            <person name="Sotillo J."/>
            <person name="Ranganathan S."/>
            <person name="Rabelo E.M."/>
            <person name="Wilson R.K."/>
            <person name="Felgner P.L."/>
            <person name="Bethony J."/>
            <person name="Hawdon J.M."/>
            <person name="Gasser R.B."/>
            <person name="Loukas A."/>
            <person name="Mitreva M."/>
        </authorList>
    </citation>
    <scope>NUCLEOTIDE SEQUENCE [LARGE SCALE GENOMIC DNA]</scope>
</reference>
<keyword evidence="2" id="KW-1185">Reference proteome</keyword>
<evidence type="ECO:0000313" key="2">
    <source>
        <dbReference type="Proteomes" id="UP000053676"/>
    </source>
</evidence>
<protein>
    <submittedName>
        <fullName evidence="1">Uncharacterized protein</fullName>
    </submittedName>
</protein>
<sequence>MSIAHLRIFHGNETFSGNIGRQTVNKSSTDRSNLERDYHGKLKLCIDFLFLRDYESEKSGIILDAKSLR</sequence>
<name>W2TQV7_NECAM</name>
<dbReference type="AlphaFoldDB" id="W2TQV7"/>
<dbReference type="EMBL" id="KI658196">
    <property type="protein sequence ID" value="ETN83506.1"/>
    <property type="molecule type" value="Genomic_DNA"/>
</dbReference>